<proteinExistence type="predicted"/>
<protein>
    <recommendedName>
        <fullName evidence="4">Metallopeptidase</fullName>
    </recommendedName>
</protein>
<evidence type="ECO:0008006" key="4">
    <source>
        <dbReference type="Google" id="ProtNLM"/>
    </source>
</evidence>
<keyword evidence="3" id="KW-1185">Reference proteome</keyword>
<feature type="signal peptide" evidence="1">
    <location>
        <begin position="1"/>
        <end position="23"/>
    </location>
</feature>
<dbReference type="OrthoDB" id="935695at2"/>
<dbReference type="RefSeq" id="WP_127074374.1">
    <property type="nucleotide sequence ID" value="NZ_BMKB01000003.1"/>
</dbReference>
<gene>
    <name evidence="2" type="ORF">GCM10011499_20500</name>
</gene>
<dbReference type="AlphaFoldDB" id="A0A916VXC8"/>
<dbReference type="InterPro" id="IPR025644">
    <property type="entry name" value="DUF4344"/>
</dbReference>
<reference evidence="2 3" key="1">
    <citation type="journal article" date="2014" name="Int. J. Syst. Evol. Microbiol.">
        <title>Complete genome sequence of Corynebacterium casei LMG S-19264T (=DSM 44701T), isolated from a smear-ripened cheese.</title>
        <authorList>
            <consortium name="US DOE Joint Genome Institute (JGI-PGF)"/>
            <person name="Walter F."/>
            <person name="Albersmeier A."/>
            <person name="Kalinowski J."/>
            <person name="Ruckert C."/>
        </authorList>
    </citation>
    <scope>NUCLEOTIDE SEQUENCE [LARGE SCALE GENOMIC DNA]</scope>
    <source>
        <strain evidence="2 3">CGMCC 1.15896</strain>
    </source>
</reference>
<accession>A0A916VXC8</accession>
<sequence>MKIPARLAVALLGAFGLAAPAVSQQLTNAQREAAVEFTLNNTWHVMLHEIGHLFVDQFQLPVLGKEEDAVDALATLIILEEDGLNAQTILADTIDGWLYAERERPTRGYTNSDFYGEHSLDIQRSFSLACLMVGSDFDAYTRHATRVGLPIDRQISCADDFELASRSWKQVLAPHKRVDAYGAKVEVEYLHHDREYEDIVHILKQSRILERAADWVTKTHVIVEPVLITAEHCGEVNAFFIPSDQHIMLCYEWAGHFYDMFVETIMPEREHFANMARLKREKMAR</sequence>
<name>A0A916VXC8_9HYPH</name>
<organism evidence="2 3">
    <name type="scientific">Pelagibacterium lentulum</name>
    <dbReference type="NCBI Taxonomy" id="2029865"/>
    <lineage>
        <taxon>Bacteria</taxon>
        <taxon>Pseudomonadati</taxon>
        <taxon>Pseudomonadota</taxon>
        <taxon>Alphaproteobacteria</taxon>
        <taxon>Hyphomicrobiales</taxon>
        <taxon>Devosiaceae</taxon>
        <taxon>Pelagibacterium</taxon>
    </lineage>
</organism>
<feature type="chain" id="PRO_5037955435" description="Metallopeptidase" evidence="1">
    <location>
        <begin position="24"/>
        <end position="285"/>
    </location>
</feature>
<evidence type="ECO:0000256" key="1">
    <source>
        <dbReference type="SAM" id="SignalP"/>
    </source>
</evidence>
<dbReference type="EMBL" id="BMKB01000003">
    <property type="protein sequence ID" value="GGA50456.1"/>
    <property type="molecule type" value="Genomic_DNA"/>
</dbReference>
<evidence type="ECO:0000313" key="3">
    <source>
        <dbReference type="Proteomes" id="UP000596977"/>
    </source>
</evidence>
<comment type="caution">
    <text evidence="2">The sequence shown here is derived from an EMBL/GenBank/DDBJ whole genome shotgun (WGS) entry which is preliminary data.</text>
</comment>
<dbReference type="Proteomes" id="UP000596977">
    <property type="component" value="Unassembled WGS sequence"/>
</dbReference>
<keyword evidence="1" id="KW-0732">Signal</keyword>
<evidence type="ECO:0000313" key="2">
    <source>
        <dbReference type="EMBL" id="GGA50456.1"/>
    </source>
</evidence>
<dbReference type="Pfam" id="PF14247">
    <property type="entry name" value="DUF4344"/>
    <property type="match status" value="2"/>
</dbReference>